<accession>A0A2G9RHC4</accession>
<feature type="transmembrane region" description="Helical" evidence="1">
    <location>
        <begin position="122"/>
        <end position="143"/>
    </location>
</feature>
<dbReference type="InterPro" id="IPR036179">
    <property type="entry name" value="Ig-like_dom_sf"/>
</dbReference>
<sequence>ALSVESCAGQTNISSEEGAEVTLPVNLTVFESMTWVTVRDLVHFAVTKPRQPFVIQDDRYQGRLNSTTNGSLIITGLTREDQGTYGAYVVTPTSQQCAQLYNLRVTGFSQTKTRMDYTIVNTIRLAISGCVLLITCFVLTHHMKTEVMSPSTDTHEHRRCTKVL</sequence>
<proteinExistence type="predicted"/>
<keyword evidence="4" id="KW-1185">Reference proteome</keyword>
<dbReference type="InterPro" id="IPR003599">
    <property type="entry name" value="Ig_sub"/>
</dbReference>
<evidence type="ECO:0000259" key="2">
    <source>
        <dbReference type="SMART" id="SM00409"/>
    </source>
</evidence>
<keyword evidence="1" id="KW-0472">Membrane</keyword>
<evidence type="ECO:0000313" key="3">
    <source>
        <dbReference type="EMBL" id="PIO27175.1"/>
    </source>
</evidence>
<dbReference type="InterPro" id="IPR013783">
    <property type="entry name" value="Ig-like_fold"/>
</dbReference>
<organism evidence="3 4">
    <name type="scientific">Aquarana catesbeiana</name>
    <name type="common">American bullfrog</name>
    <name type="synonym">Rana catesbeiana</name>
    <dbReference type="NCBI Taxonomy" id="8400"/>
    <lineage>
        <taxon>Eukaryota</taxon>
        <taxon>Metazoa</taxon>
        <taxon>Chordata</taxon>
        <taxon>Craniata</taxon>
        <taxon>Vertebrata</taxon>
        <taxon>Euteleostomi</taxon>
        <taxon>Amphibia</taxon>
        <taxon>Batrachia</taxon>
        <taxon>Anura</taxon>
        <taxon>Neobatrachia</taxon>
        <taxon>Ranoidea</taxon>
        <taxon>Ranidae</taxon>
        <taxon>Aquarana</taxon>
    </lineage>
</organism>
<name>A0A2G9RHC4_AQUCT</name>
<reference evidence="4" key="1">
    <citation type="journal article" date="2017" name="Nat. Commun.">
        <title>The North American bullfrog draft genome provides insight into hormonal regulation of long noncoding RNA.</title>
        <authorList>
            <person name="Hammond S.A."/>
            <person name="Warren R.L."/>
            <person name="Vandervalk B.P."/>
            <person name="Kucuk E."/>
            <person name="Khan H."/>
            <person name="Gibb E.A."/>
            <person name="Pandoh P."/>
            <person name="Kirk H."/>
            <person name="Zhao Y."/>
            <person name="Jones M."/>
            <person name="Mungall A.J."/>
            <person name="Coope R."/>
            <person name="Pleasance S."/>
            <person name="Moore R.A."/>
            <person name="Holt R.A."/>
            <person name="Round J.M."/>
            <person name="Ohora S."/>
            <person name="Walle B.V."/>
            <person name="Veldhoen N."/>
            <person name="Helbing C.C."/>
            <person name="Birol I."/>
        </authorList>
    </citation>
    <scope>NUCLEOTIDE SEQUENCE [LARGE SCALE GENOMIC DNA]</scope>
</reference>
<dbReference type="Pfam" id="PF07686">
    <property type="entry name" value="V-set"/>
    <property type="match status" value="1"/>
</dbReference>
<dbReference type="SMART" id="SM00409">
    <property type="entry name" value="IG"/>
    <property type="match status" value="1"/>
</dbReference>
<dbReference type="OrthoDB" id="9835793at2759"/>
<gene>
    <name evidence="3" type="ORF">AB205_0038260</name>
</gene>
<feature type="domain" description="Immunoglobulin" evidence="2">
    <location>
        <begin position="10"/>
        <end position="106"/>
    </location>
</feature>
<dbReference type="Proteomes" id="UP000228934">
    <property type="component" value="Unassembled WGS sequence"/>
</dbReference>
<dbReference type="EMBL" id="KV937980">
    <property type="protein sequence ID" value="PIO27175.1"/>
    <property type="molecule type" value="Genomic_DNA"/>
</dbReference>
<keyword evidence="1" id="KW-1133">Transmembrane helix</keyword>
<dbReference type="InterPro" id="IPR013106">
    <property type="entry name" value="Ig_V-set"/>
</dbReference>
<dbReference type="SUPFAM" id="SSF48726">
    <property type="entry name" value="Immunoglobulin"/>
    <property type="match status" value="1"/>
</dbReference>
<keyword evidence="1" id="KW-0812">Transmembrane</keyword>
<evidence type="ECO:0000313" key="4">
    <source>
        <dbReference type="Proteomes" id="UP000228934"/>
    </source>
</evidence>
<feature type="non-terminal residue" evidence="3">
    <location>
        <position position="1"/>
    </location>
</feature>
<dbReference type="Gene3D" id="2.60.40.10">
    <property type="entry name" value="Immunoglobulins"/>
    <property type="match status" value="1"/>
</dbReference>
<protein>
    <recommendedName>
        <fullName evidence="2">Immunoglobulin domain-containing protein</fullName>
    </recommendedName>
</protein>
<dbReference type="AlphaFoldDB" id="A0A2G9RHC4"/>
<evidence type="ECO:0000256" key="1">
    <source>
        <dbReference type="SAM" id="Phobius"/>
    </source>
</evidence>